<evidence type="ECO:0000313" key="2">
    <source>
        <dbReference type="EMBL" id="KAE9282905.1"/>
    </source>
</evidence>
<dbReference type="AlphaFoldDB" id="A0A6G0QDU8"/>
<proteinExistence type="predicted"/>
<keyword evidence="1" id="KW-0732">Signal</keyword>
<organism evidence="2 3">
    <name type="scientific">Phytophthora fragariae</name>
    <dbReference type="NCBI Taxonomy" id="53985"/>
    <lineage>
        <taxon>Eukaryota</taxon>
        <taxon>Sar</taxon>
        <taxon>Stramenopiles</taxon>
        <taxon>Oomycota</taxon>
        <taxon>Peronosporomycetes</taxon>
        <taxon>Peronosporales</taxon>
        <taxon>Peronosporaceae</taxon>
        <taxon>Phytophthora</taxon>
    </lineage>
</organism>
<comment type="caution">
    <text evidence="2">The sequence shown here is derived from an EMBL/GenBank/DDBJ whole genome shotgun (WGS) entry which is preliminary data.</text>
</comment>
<reference evidence="2 3" key="1">
    <citation type="submission" date="2018-09" db="EMBL/GenBank/DDBJ databases">
        <title>Genomic investigation of the strawberry pathogen Phytophthora fragariae indicates pathogenicity is determined by transcriptional variation in three key races.</title>
        <authorList>
            <person name="Adams T.M."/>
            <person name="Armitage A.D."/>
            <person name="Sobczyk M.K."/>
            <person name="Bates H.J."/>
            <person name="Dunwell J.M."/>
            <person name="Nellist C.F."/>
            <person name="Harrison R.J."/>
        </authorList>
    </citation>
    <scope>NUCLEOTIDE SEQUENCE [LARGE SCALE GENOMIC DNA]</scope>
    <source>
        <strain evidence="2 3">NOV-77</strain>
    </source>
</reference>
<dbReference type="Proteomes" id="UP000486351">
    <property type="component" value="Unassembled WGS sequence"/>
</dbReference>
<evidence type="ECO:0000256" key="1">
    <source>
        <dbReference type="SAM" id="SignalP"/>
    </source>
</evidence>
<dbReference type="EMBL" id="QXFY01003688">
    <property type="protein sequence ID" value="KAE9282905.1"/>
    <property type="molecule type" value="Genomic_DNA"/>
</dbReference>
<protein>
    <recommendedName>
        <fullName evidence="4">Secreted protein</fullName>
    </recommendedName>
</protein>
<gene>
    <name evidence="2" type="ORF">PF008_g27538</name>
</gene>
<feature type="signal peptide" evidence="1">
    <location>
        <begin position="1"/>
        <end position="19"/>
    </location>
</feature>
<feature type="chain" id="PRO_5026308162" description="Secreted protein" evidence="1">
    <location>
        <begin position="20"/>
        <end position="98"/>
    </location>
</feature>
<accession>A0A6G0QDU8</accession>
<name>A0A6G0QDU8_9STRA</name>
<evidence type="ECO:0000313" key="3">
    <source>
        <dbReference type="Proteomes" id="UP000486351"/>
    </source>
</evidence>
<evidence type="ECO:0008006" key="4">
    <source>
        <dbReference type="Google" id="ProtNLM"/>
    </source>
</evidence>
<sequence length="98" mass="10416">MICTLIATVLMFCIHLGRSSWQSEAKGATLCALDVSIQKAVQSLARCGCTRNAPCKSPLWCVLDARANKTVPVRVIIPMLALADLPLGVLALDSTCTS</sequence>